<evidence type="ECO:0000313" key="2">
    <source>
        <dbReference type="EMBL" id="WWQ59387.1"/>
    </source>
</evidence>
<evidence type="ECO:0000259" key="1">
    <source>
        <dbReference type="PROSITE" id="PS50910"/>
    </source>
</evidence>
<dbReference type="GeneID" id="89336644"/>
<reference evidence="2 3" key="1">
    <citation type="submission" date="2024-02" db="EMBL/GenBank/DDBJ databases">
        <title>STSV induces naive adaptation in Sulfolobus.</title>
        <authorList>
            <person name="Xiang X."/>
            <person name="Song M."/>
        </authorList>
    </citation>
    <scope>NUCLEOTIDE SEQUENCE [LARGE SCALE GENOMIC DNA]</scope>
    <source>
        <strain evidence="2 3">RT2</strain>
    </source>
</reference>
<dbReference type="Gene3D" id="1.20.120.330">
    <property type="entry name" value="Nucleotidyltransferases domain 2"/>
    <property type="match status" value="1"/>
</dbReference>
<accession>A0AAX4KXR2</accession>
<dbReference type="Pfam" id="PF05168">
    <property type="entry name" value="HEPN"/>
    <property type="match status" value="1"/>
</dbReference>
<name>A0AAX4KXR2_9CREN</name>
<dbReference type="SMART" id="SM00748">
    <property type="entry name" value="HEPN"/>
    <property type="match status" value="1"/>
</dbReference>
<dbReference type="Proteomes" id="UP001432202">
    <property type="component" value="Chromosome"/>
</dbReference>
<keyword evidence="3" id="KW-1185">Reference proteome</keyword>
<dbReference type="EMBL" id="CP146016">
    <property type="protein sequence ID" value="WWQ59387.1"/>
    <property type="molecule type" value="Genomic_DNA"/>
</dbReference>
<evidence type="ECO:0000313" key="3">
    <source>
        <dbReference type="Proteomes" id="UP001432202"/>
    </source>
</evidence>
<dbReference type="PROSITE" id="PS50910">
    <property type="entry name" value="HEPN"/>
    <property type="match status" value="1"/>
</dbReference>
<protein>
    <submittedName>
        <fullName evidence="2">HEPN domain-containing protein</fullName>
    </submittedName>
</protein>
<dbReference type="InterPro" id="IPR007842">
    <property type="entry name" value="HEPN_dom"/>
</dbReference>
<organism evidence="2 3">
    <name type="scientific">Sulfolobus tengchongensis</name>
    <dbReference type="NCBI Taxonomy" id="207809"/>
    <lineage>
        <taxon>Archaea</taxon>
        <taxon>Thermoproteota</taxon>
        <taxon>Thermoprotei</taxon>
        <taxon>Sulfolobales</taxon>
        <taxon>Sulfolobaceae</taxon>
        <taxon>Sulfolobus</taxon>
    </lineage>
</organism>
<gene>
    <name evidence="2" type="ORF">V6M85_07710</name>
</gene>
<sequence>MWNSNRFTILISFNISMDLYERSLRYLIISKTALEKSFYDVSSTNCAISAELMIRSVYSLIRKDPPYYSFHNIRKILSSLSFHIPSFEGEIRKIIRENRKEFIIVENSRNLGQYSDITKEDAEICINTVENKLLPLIKRIRENILS</sequence>
<dbReference type="RefSeq" id="WP_338598514.1">
    <property type="nucleotide sequence ID" value="NZ_CP146016.1"/>
</dbReference>
<dbReference type="AlphaFoldDB" id="A0AAX4KXR2"/>
<proteinExistence type="predicted"/>
<dbReference type="SUPFAM" id="SSF81593">
    <property type="entry name" value="Nucleotidyltransferase substrate binding subunit/domain"/>
    <property type="match status" value="1"/>
</dbReference>
<feature type="domain" description="HEPN" evidence="1">
    <location>
        <begin position="20"/>
        <end position="140"/>
    </location>
</feature>